<accession>G2G3H9</accession>
<name>G2G3H9_9ACTN</name>
<evidence type="ECO:0000313" key="2">
    <source>
        <dbReference type="Proteomes" id="UP000004217"/>
    </source>
</evidence>
<reference evidence="1 2" key="1">
    <citation type="submission" date="2011-08" db="EMBL/GenBank/DDBJ databases">
        <authorList>
            <person name="Lin Y."/>
            <person name="Hao X."/>
            <person name="Johnstone L."/>
            <person name="Miller S.J."/>
            <person name="Wei G."/>
            <person name="Rensing C."/>
        </authorList>
    </citation>
    <scope>NUCLEOTIDE SEQUENCE [LARGE SCALE GENOMIC DNA]</scope>
    <source>
        <strain evidence="1 2">K42</strain>
    </source>
</reference>
<evidence type="ECO:0000313" key="1">
    <source>
        <dbReference type="EMBL" id="EGX61725.1"/>
    </source>
</evidence>
<proteinExistence type="predicted"/>
<keyword evidence="2" id="KW-1185">Reference proteome</keyword>
<dbReference type="PATRIC" id="fig|700597.3.peg.27"/>
<organism evidence="1 2">
    <name type="scientific">Streptomyces zinciresistens K42</name>
    <dbReference type="NCBI Taxonomy" id="700597"/>
    <lineage>
        <taxon>Bacteria</taxon>
        <taxon>Bacillati</taxon>
        <taxon>Actinomycetota</taxon>
        <taxon>Actinomycetes</taxon>
        <taxon>Kitasatosporales</taxon>
        <taxon>Streptomycetaceae</taxon>
        <taxon>Streptomyces</taxon>
    </lineage>
</organism>
<comment type="caution">
    <text evidence="1">The sequence shown here is derived from an EMBL/GenBank/DDBJ whole genome shotgun (WGS) entry which is preliminary data.</text>
</comment>
<protein>
    <submittedName>
        <fullName evidence="1">Uncharacterized protein</fullName>
    </submittedName>
</protein>
<sequence>MLPAAHVALNVLLAARPAWIHDIMVSTLSDWAATDTSWFLVRDDLDETVYPAVISVEEERITITHTRAVGRHPYFEQEAGETTVPLTPRGIEHLRHLLPAIETAGLPSVPAAA</sequence>
<dbReference type="EMBL" id="AGBF01000001">
    <property type="protein sequence ID" value="EGX61725.1"/>
    <property type="molecule type" value="Genomic_DNA"/>
</dbReference>
<gene>
    <name evidence="1" type="ORF">SZN_00150</name>
</gene>
<dbReference type="Proteomes" id="UP000004217">
    <property type="component" value="Unassembled WGS sequence"/>
</dbReference>
<dbReference type="AlphaFoldDB" id="G2G3H9"/>